<evidence type="ECO:0000313" key="1">
    <source>
        <dbReference type="EMBL" id="QHS98288.1"/>
    </source>
</evidence>
<dbReference type="AlphaFoldDB" id="A0A6C0C3R1"/>
<reference evidence="1" key="1">
    <citation type="journal article" date="2020" name="Nature">
        <title>Giant virus diversity and host interactions through global metagenomics.</title>
        <authorList>
            <person name="Schulz F."/>
            <person name="Roux S."/>
            <person name="Paez-Espino D."/>
            <person name="Jungbluth S."/>
            <person name="Walsh D.A."/>
            <person name="Denef V.J."/>
            <person name="McMahon K.D."/>
            <person name="Konstantinidis K.T."/>
            <person name="Eloe-Fadrosh E.A."/>
            <person name="Kyrpides N.C."/>
            <person name="Woyke T."/>
        </authorList>
    </citation>
    <scope>NUCLEOTIDE SEQUENCE</scope>
    <source>
        <strain evidence="1">GVMAG-M-3300020182-84</strain>
    </source>
</reference>
<organism evidence="1">
    <name type="scientific">viral metagenome</name>
    <dbReference type="NCBI Taxonomy" id="1070528"/>
    <lineage>
        <taxon>unclassified sequences</taxon>
        <taxon>metagenomes</taxon>
        <taxon>organismal metagenomes</taxon>
    </lineage>
</organism>
<name>A0A6C0C3R1_9ZZZZ</name>
<sequence>MSYKHCDSIVKSVIESFVERSNIGKKKYNTDLDRTDLSINDWLQHAQEEHMDAILYLEKIKNVVNDDEKLIGLAQPHRHKYTFYDVVYYNYSYARLQLSNITDNFIQHSHKIVLAICDKYYND</sequence>
<accession>A0A6C0C3R1</accession>
<protein>
    <submittedName>
        <fullName evidence="1">Uncharacterized protein</fullName>
    </submittedName>
</protein>
<dbReference type="EMBL" id="MN739313">
    <property type="protein sequence ID" value="QHS98288.1"/>
    <property type="molecule type" value="Genomic_DNA"/>
</dbReference>
<proteinExistence type="predicted"/>